<dbReference type="Proteomes" id="UP000548867">
    <property type="component" value="Unassembled WGS sequence"/>
</dbReference>
<keyword evidence="4" id="KW-0687">Ribonucleoprotein</keyword>
<dbReference type="InterPro" id="IPR050680">
    <property type="entry name" value="YpeA/RimI_acetyltransf"/>
</dbReference>
<dbReference type="Pfam" id="PF08445">
    <property type="entry name" value="FR47"/>
    <property type="match status" value="1"/>
</dbReference>
<dbReference type="GO" id="GO:0005840">
    <property type="term" value="C:ribosome"/>
    <property type="evidence" value="ECO:0007669"/>
    <property type="project" value="UniProtKB-KW"/>
</dbReference>
<dbReference type="RefSeq" id="WP_183626526.1">
    <property type="nucleotide sequence ID" value="NZ_JACIDX010000010.1"/>
</dbReference>
<dbReference type="Gene3D" id="3.40.630.30">
    <property type="match status" value="1"/>
</dbReference>
<evidence type="ECO:0000313" key="5">
    <source>
        <dbReference type="Proteomes" id="UP000548867"/>
    </source>
</evidence>
<keyword evidence="4" id="KW-0689">Ribosomal protein</keyword>
<reference evidence="4 5" key="1">
    <citation type="submission" date="2020-08" db="EMBL/GenBank/DDBJ databases">
        <title>Genomic Encyclopedia of Type Strains, Phase IV (KMG-IV): sequencing the most valuable type-strain genomes for metagenomic binning, comparative biology and taxonomic classification.</title>
        <authorList>
            <person name="Goeker M."/>
        </authorList>
    </citation>
    <scope>NUCLEOTIDE SEQUENCE [LARGE SCALE GENOMIC DNA]</scope>
    <source>
        <strain evidence="4 5">DSM 27057</strain>
    </source>
</reference>
<dbReference type="AlphaFoldDB" id="A0A7W6CJL8"/>
<dbReference type="InterPro" id="IPR013653">
    <property type="entry name" value="GCN5-like_dom"/>
</dbReference>
<proteinExistence type="predicted"/>
<feature type="domain" description="N-acetyltransferase" evidence="3">
    <location>
        <begin position="96"/>
        <end position="224"/>
    </location>
</feature>
<dbReference type="SUPFAM" id="SSF55729">
    <property type="entry name" value="Acyl-CoA N-acyltransferases (Nat)"/>
    <property type="match status" value="1"/>
</dbReference>
<dbReference type="InterPro" id="IPR000182">
    <property type="entry name" value="GNAT_dom"/>
</dbReference>
<dbReference type="PROSITE" id="PS51186">
    <property type="entry name" value="GNAT"/>
    <property type="match status" value="1"/>
</dbReference>
<dbReference type="PANTHER" id="PTHR43420:SF3">
    <property type="entry name" value="N-ACETYLTRANSFERASE DOMAIN-CONTAINING PROTEIN"/>
    <property type="match status" value="1"/>
</dbReference>
<evidence type="ECO:0000256" key="2">
    <source>
        <dbReference type="ARBA" id="ARBA00023315"/>
    </source>
</evidence>
<keyword evidence="1" id="KW-0808">Transferase</keyword>
<protein>
    <submittedName>
        <fullName evidence="4">Ribosomal protein S18 acetylase RimI-like enzyme</fullName>
    </submittedName>
</protein>
<dbReference type="EMBL" id="JACIDX010000010">
    <property type="protein sequence ID" value="MBB3955864.1"/>
    <property type="molecule type" value="Genomic_DNA"/>
</dbReference>
<sequence>MHPLDRPFWTALNTRQSHLARWNPERMAARIDPDYGPFANAAPGHNAALADLLTGPEDEIWLVEPGEVSAPGLIAKLTAPLVQMVSQDPPPEADFTGIVPLDETHADQMAALAIATKPGPWGPKTRLYGQFYGLFDGERLIAMAGERARPGDGWAEVSGVCTDPDYRGRGLARRLILRVMAGLAERGDRAYLHSWAGNAGAIALYEQLGFAIRRPMVASVLTLG</sequence>
<evidence type="ECO:0000313" key="4">
    <source>
        <dbReference type="EMBL" id="MBB3955864.1"/>
    </source>
</evidence>
<evidence type="ECO:0000259" key="3">
    <source>
        <dbReference type="PROSITE" id="PS51186"/>
    </source>
</evidence>
<accession>A0A7W6CJL8</accession>
<organism evidence="4 5">
    <name type="scientific">Novosphingobium sediminicola</name>
    <dbReference type="NCBI Taxonomy" id="563162"/>
    <lineage>
        <taxon>Bacteria</taxon>
        <taxon>Pseudomonadati</taxon>
        <taxon>Pseudomonadota</taxon>
        <taxon>Alphaproteobacteria</taxon>
        <taxon>Sphingomonadales</taxon>
        <taxon>Sphingomonadaceae</taxon>
        <taxon>Novosphingobium</taxon>
    </lineage>
</organism>
<dbReference type="GO" id="GO:0016747">
    <property type="term" value="F:acyltransferase activity, transferring groups other than amino-acyl groups"/>
    <property type="evidence" value="ECO:0007669"/>
    <property type="project" value="InterPro"/>
</dbReference>
<evidence type="ECO:0000256" key="1">
    <source>
        <dbReference type="ARBA" id="ARBA00022679"/>
    </source>
</evidence>
<gene>
    <name evidence="4" type="ORF">GGR38_002820</name>
</gene>
<keyword evidence="2" id="KW-0012">Acyltransferase</keyword>
<name>A0A7W6CJL8_9SPHN</name>
<dbReference type="PANTHER" id="PTHR43420">
    <property type="entry name" value="ACETYLTRANSFERASE"/>
    <property type="match status" value="1"/>
</dbReference>
<dbReference type="InterPro" id="IPR016181">
    <property type="entry name" value="Acyl_CoA_acyltransferase"/>
</dbReference>
<keyword evidence="5" id="KW-1185">Reference proteome</keyword>
<comment type="caution">
    <text evidence="4">The sequence shown here is derived from an EMBL/GenBank/DDBJ whole genome shotgun (WGS) entry which is preliminary data.</text>
</comment>
<dbReference type="CDD" id="cd04301">
    <property type="entry name" value="NAT_SF"/>
    <property type="match status" value="1"/>
</dbReference>